<dbReference type="InterPro" id="IPR003593">
    <property type="entry name" value="AAA+_ATPase"/>
</dbReference>
<evidence type="ECO:0000259" key="14">
    <source>
        <dbReference type="PROSITE" id="PS50893"/>
    </source>
</evidence>
<comment type="caution">
    <text evidence="15">The sequence shown here is derived from an EMBL/GenBank/DDBJ whole genome shotgun (WGS) entry which is preliminary data.</text>
</comment>
<evidence type="ECO:0000256" key="7">
    <source>
        <dbReference type="ARBA" id="ARBA00022840"/>
    </source>
</evidence>
<evidence type="ECO:0000256" key="11">
    <source>
        <dbReference type="ARBA" id="ARBA00038000"/>
    </source>
</evidence>
<feature type="domain" description="ABC transporter" evidence="14">
    <location>
        <begin position="10"/>
        <end position="444"/>
    </location>
</feature>
<evidence type="ECO:0000256" key="1">
    <source>
        <dbReference type="ARBA" id="ARBA00004496"/>
    </source>
</evidence>
<dbReference type="Proteomes" id="UP000598217">
    <property type="component" value="Unassembled WGS sequence"/>
</dbReference>
<keyword evidence="10" id="KW-0234">DNA repair</keyword>
<dbReference type="Gene3D" id="1.20.1580.10">
    <property type="entry name" value="ABC transporter ATPase like domain"/>
    <property type="match status" value="2"/>
</dbReference>
<evidence type="ECO:0000256" key="12">
    <source>
        <dbReference type="ARBA" id="ARBA00039316"/>
    </source>
</evidence>
<organism evidence="15 16">
    <name type="scientific">Nocardiopsis terrae</name>
    <dbReference type="NCBI Taxonomy" id="372655"/>
    <lineage>
        <taxon>Bacteria</taxon>
        <taxon>Bacillati</taxon>
        <taxon>Actinomycetota</taxon>
        <taxon>Actinomycetes</taxon>
        <taxon>Streptosporangiales</taxon>
        <taxon>Nocardiopsidaceae</taxon>
        <taxon>Nocardiopsis</taxon>
    </lineage>
</organism>
<dbReference type="RefSeq" id="WP_191269401.1">
    <property type="nucleotide sequence ID" value="NZ_BMXJ01000003.1"/>
</dbReference>
<dbReference type="PROSITE" id="PS50893">
    <property type="entry name" value="ABC_TRANSPORTER_2"/>
    <property type="match status" value="2"/>
</dbReference>
<keyword evidence="3" id="KW-0677">Repeat</keyword>
<evidence type="ECO:0000256" key="8">
    <source>
        <dbReference type="ARBA" id="ARBA00022881"/>
    </source>
</evidence>
<comment type="similarity">
    <text evidence="11">Belongs to the ABC transporter superfamily. UvrA family.</text>
</comment>
<dbReference type="CDD" id="cd03270">
    <property type="entry name" value="ABC_UvrA_I"/>
    <property type="match status" value="1"/>
</dbReference>
<evidence type="ECO:0000256" key="6">
    <source>
        <dbReference type="ARBA" id="ARBA00022769"/>
    </source>
</evidence>
<evidence type="ECO:0000256" key="9">
    <source>
        <dbReference type="ARBA" id="ARBA00023125"/>
    </source>
</evidence>
<dbReference type="InterPro" id="IPR027417">
    <property type="entry name" value="P-loop_NTPase"/>
</dbReference>
<keyword evidence="8" id="KW-0267">Excision nuclease</keyword>
<keyword evidence="9" id="KW-0238">DNA-binding</keyword>
<keyword evidence="2" id="KW-0963">Cytoplasm</keyword>
<dbReference type="Pfam" id="PF00005">
    <property type="entry name" value="ABC_tran"/>
    <property type="match status" value="1"/>
</dbReference>
<dbReference type="Gene3D" id="1.10.8.280">
    <property type="entry name" value="ABC transporter ATPase domain-like"/>
    <property type="match status" value="1"/>
</dbReference>
<dbReference type="EMBL" id="JADBDY010000001">
    <property type="protein sequence ID" value="MBE1458609.1"/>
    <property type="molecule type" value="Genomic_DNA"/>
</dbReference>
<evidence type="ECO:0000256" key="3">
    <source>
        <dbReference type="ARBA" id="ARBA00022737"/>
    </source>
</evidence>
<evidence type="ECO:0000256" key="4">
    <source>
        <dbReference type="ARBA" id="ARBA00022741"/>
    </source>
</evidence>
<keyword evidence="5" id="KW-0227">DNA damage</keyword>
<keyword evidence="16" id="KW-1185">Reference proteome</keyword>
<protein>
    <recommendedName>
        <fullName evidence="12">UvrABC system protein A</fullName>
    </recommendedName>
    <alternativeName>
        <fullName evidence="13">Excinuclease ABC subunit A</fullName>
    </alternativeName>
</protein>
<evidence type="ECO:0000313" key="15">
    <source>
        <dbReference type="EMBL" id="MBE1458609.1"/>
    </source>
</evidence>
<evidence type="ECO:0000256" key="13">
    <source>
        <dbReference type="ARBA" id="ARBA00042156"/>
    </source>
</evidence>
<dbReference type="PANTHER" id="PTHR43152:SF2">
    <property type="entry name" value="DRUG RESISTANCE ABC TRANSPORTER"/>
    <property type="match status" value="1"/>
</dbReference>
<sequence length="782" mass="82670">MTLTTPQDSTATPGITVVGARENNLRGVDLTLPRERLTVFTGVSGSGKSSLVYGTIAAESQRQLNEAHDSFTRNRMARLGVPDADRLENLTVTIAVDQRRFTGNARSTVGTATDLAPLLRLLFSRIGEPWAGYSPAFSFNDLSGMCPECEGLGTVRRIDADALLDPALSLDGGAIRLRTFAPGSWRWKRYVHAGLFDRTRPVGRFTARERDLLLYAEGVRPPDPDPEFPITGVFEGVVPRITRSLLDAVALNQRDRDELERVVWRGPCPGCGGARLNQAALACRIDGRNIADLCALPVTGLGAAVAEIDDPRVAPVTTSLLERIRGLEEVGLGYLSLDRASGTLSGGEAQRVRLVRHLGGSLTGLTYVLDEPSAGLHPADVHRLTGMLRRLRDKGNTVLVVEHDPDVIAVADHVVDLGPGAGSEGGRVVHEGSVEGLRAADTPTGRYLRRPRTVRDRARTPVGSVRIRDARLHNLRGVDVSFPTGVLTAVTGVAGSGKSSLAHGELPRVRPDAVVLTQGALHGGPRSTPVTYLRVQDALRGLFAREHGVAPGWFSANSKGACPTCRGLGVIVTDLAFLDDVETVCEDCAGLRFNARALSYTLNGRNIAQVLAMTASEARELADRGGFLAESAARGPGSGEGPTPGEAVVTGALERLERVGLGYLGLGRSLDTLSGGERQRLRLARELAGSARLYVLDEPTTGLHGGDVAGLVALFDRMVGEGATVVVVEHRMDVVAVADHVVDLGPGAGSEGGRVVFEGTPARMAASGTGATAEALRAHLAG</sequence>
<proteinExistence type="inferred from homology"/>
<keyword evidence="4" id="KW-0547">Nucleotide-binding</keyword>
<dbReference type="PANTHER" id="PTHR43152">
    <property type="entry name" value="UVRABC SYSTEM PROTEIN A"/>
    <property type="match status" value="1"/>
</dbReference>
<accession>A0ABR9HHV7</accession>
<dbReference type="SUPFAM" id="SSF52540">
    <property type="entry name" value="P-loop containing nucleoside triphosphate hydrolases"/>
    <property type="match status" value="2"/>
</dbReference>
<evidence type="ECO:0000313" key="16">
    <source>
        <dbReference type="Proteomes" id="UP000598217"/>
    </source>
</evidence>
<dbReference type="InterPro" id="IPR017871">
    <property type="entry name" value="ABC_transporter-like_CS"/>
</dbReference>
<dbReference type="SMART" id="SM00382">
    <property type="entry name" value="AAA"/>
    <property type="match status" value="2"/>
</dbReference>
<evidence type="ECO:0000256" key="5">
    <source>
        <dbReference type="ARBA" id="ARBA00022763"/>
    </source>
</evidence>
<feature type="domain" description="ABC transporter" evidence="14">
    <location>
        <begin position="454"/>
        <end position="771"/>
    </location>
</feature>
<dbReference type="Gene3D" id="3.40.50.300">
    <property type="entry name" value="P-loop containing nucleotide triphosphate hydrolases"/>
    <property type="match status" value="3"/>
</dbReference>
<gene>
    <name evidence="15" type="ORF">H4W79_002823</name>
</gene>
<evidence type="ECO:0000256" key="10">
    <source>
        <dbReference type="ARBA" id="ARBA00023204"/>
    </source>
</evidence>
<reference evidence="15 16" key="1">
    <citation type="submission" date="2020-10" db="EMBL/GenBank/DDBJ databases">
        <title>Sequencing the genomes of 1000 actinobacteria strains.</title>
        <authorList>
            <person name="Klenk H.-P."/>
        </authorList>
    </citation>
    <scope>NUCLEOTIDE SEQUENCE [LARGE SCALE GENOMIC DNA]</scope>
    <source>
        <strain evidence="15 16">DSM 45157</strain>
    </source>
</reference>
<keyword evidence="7" id="KW-0067">ATP-binding</keyword>
<dbReference type="PROSITE" id="PS00211">
    <property type="entry name" value="ABC_TRANSPORTER_1"/>
    <property type="match status" value="1"/>
</dbReference>
<keyword evidence="6" id="KW-0228">DNA excision</keyword>
<evidence type="ECO:0000256" key="2">
    <source>
        <dbReference type="ARBA" id="ARBA00022490"/>
    </source>
</evidence>
<name>A0ABR9HHV7_9ACTN</name>
<comment type="subcellular location">
    <subcellularLocation>
        <location evidence="1">Cytoplasm</location>
    </subcellularLocation>
</comment>
<dbReference type="InterPro" id="IPR003439">
    <property type="entry name" value="ABC_transporter-like_ATP-bd"/>
</dbReference>